<comment type="caution">
    <text evidence="2">The sequence shown here is derived from an EMBL/GenBank/DDBJ whole genome shotgun (WGS) entry which is preliminary data.</text>
</comment>
<keyword evidence="1" id="KW-0812">Transmembrane</keyword>
<proteinExistence type="predicted"/>
<keyword evidence="1" id="KW-0472">Membrane</keyword>
<dbReference type="EMBL" id="WOCE01000024">
    <property type="protein sequence ID" value="KAE9586346.1"/>
    <property type="molecule type" value="Genomic_DNA"/>
</dbReference>
<dbReference type="Proteomes" id="UP000447434">
    <property type="component" value="Chromosome 24"/>
</dbReference>
<evidence type="ECO:0000313" key="2">
    <source>
        <dbReference type="EMBL" id="KAE9586346.1"/>
    </source>
</evidence>
<feature type="transmembrane region" description="Helical" evidence="1">
    <location>
        <begin position="24"/>
        <end position="43"/>
    </location>
</feature>
<keyword evidence="3" id="KW-1185">Reference proteome</keyword>
<organism evidence="2 3">
    <name type="scientific">Lupinus albus</name>
    <name type="common">White lupine</name>
    <name type="synonym">Lupinus termis</name>
    <dbReference type="NCBI Taxonomy" id="3870"/>
    <lineage>
        <taxon>Eukaryota</taxon>
        <taxon>Viridiplantae</taxon>
        <taxon>Streptophyta</taxon>
        <taxon>Embryophyta</taxon>
        <taxon>Tracheophyta</taxon>
        <taxon>Spermatophyta</taxon>
        <taxon>Magnoliopsida</taxon>
        <taxon>eudicotyledons</taxon>
        <taxon>Gunneridae</taxon>
        <taxon>Pentapetalae</taxon>
        <taxon>rosids</taxon>
        <taxon>fabids</taxon>
        <taxon>Fabales</taxon>
        <taxon>Fabaceae</taxon>
        <taxon>Papilionoideae</taxon>
        <taxon>50 kb inversion clade</taxon>
        <taxon>genistoids sensu lato</taxon>
        <taxon>core genistoids</taxon>
        <taxon>Genisteae</taxon>
        <taxon>Lupinus</taxon>
    </lineage>
</organism>
<protein>
    <submittedName>
        <fullName evidence="2">Uncharacterized protein</fullName>
    </submittedName>
</protein>
<name>A0A6A4MS04_LUPAL</name>
<sequence>MIEFFFLNKLIEDVLYLVNKIPSLFFVCPLLHHILYVINIKVLSWKKSKLRIGFF</sequence>
<keyword evidence="1" id="KW-1133">Transmembrane helix</keyword>
<dbReference type="AlphaFoldDB" id="A0A6A4MS04"/>
<evidence type="ECO:0000256" key="1">
    <source>
        <dbReference type="SAM" id="Phobius"/>
    </source>
</evidence>
<evidence type="ECO:0000313" key="3">
    <source>
        <dbReference type="Proteomes" id="UP000447434"/>
    </source>
</evidence>
<reference evidence="3" key="1">
    <citation type="journal article" date="2020" name="Nat. Commun.">
        <title>Genome sequence of the cluster root forming white lupin.</title>
        <authorList>
            <person name="Hufnagel B."/>
            <person name="Marques A."/>
            <person name="Soriano A."/>
            <person name="Marques L."/>
            <person name="Divol F."/>
            <person name="Doumas P."/>
            <person name="Sallet E."/>
            <person name="Mancinotti D."/>
            <person name="Carrere S."/>
            <person name="Marande W."/>
            <person name="Arribat S."/>
            <person name="Keller J."/>
            <person name="Huneau C."/>
            <person name="Blein T."/>
            <person name="Aime D."/>
            <person name="Laguerre M."/>
            <person name="Taylor J."/>
            <person name="Schubert V."/>
            <person name="Nelson M."/>
            <person name="Geu-Flores F."/>
            <person name="Crespi M."/>
            <person name="Gallardo-Guerrero K."/>
            <person name="Delaux P.-M."/>
            <person name="Salse J."/>
            <person name="Berges H."/>
            <person name="Guyot R."/>
            <person name="Gouzy J."/>
            <person name="Peret B."/>
        </authorList>
    </citation>
    <scope>NUCLEOTIDE SEQUENCE [LARGE SCALE GENOMIC DNA]</scope>
    <source>
        <strain evidence="3">cv. Amiga</strain>
    </source>
</reference>
<gene>
    <name evidence="2" type="ORF">Lalb_Chr24g0400871</name>
</gene>
<accession>A0A6A4MS04</accession>